<feature type="region of interest" description="Disordered" evidence="1">
    <location>
        <begin position="300"/>
        <end position="375"/>
    </location>
</feature>
<feature type="region of interest" description="Disordered" evidence="1">
    <location>
        <begin position="252"/>
        <end position="282"/>
    </location>
</feature>
<dbReference type="PANTHER" id="PTHR33437">
    <property type="entry name" value="OS06G0361200 PROTEIN"/>
    <property type="match status" value="1"/>
</dbReference>
<feature type="region of interest" description="Disordered" evidence="1">
    <location>
        <begin position="1"/>
        <end position="21"/>
    </location>
</feature>
<evidence type="ECO:0000313" key="2">
    <source>
        <dbReference type="EMBL" id="KAG9444493.1"/>
    </source>
</evidence>
<dbReference type="EMBL" id="JAINDJ010000006">
    <property type="protein sequence ID" value="KAG9444493.1"/>
    <property type="molecule type" value="Genomic_DNA"/>
</dbReference>
<feature type="compositionally biased region" description="Basic residues" evidence="1">
    <location>
        <begin position="71"/>
        <end position="95"/>
    </location>
</feature>
<feature type="region of interest" description="Disordered" evidence="1">
    <location>
        <begin position="765"/>
        <end position="790"/>
    </location>
</feature>
<evidence type="ECO:0000313" key="3">
    <source>
        <dbReference type="Proteomes" id="UP000825729"/>
    </source>
</evidence>
<feature type="region of interest" description="Disordered" evidence="1">
    <location>
        <begin position="437"/>
        <end position="471"/>
    </location>
</feature>
<dbReference type="AlphaFoldDB" id="A0AAV7E750"/>
<organism evidence="2 3">
    <name type="scientific">Aristolochia fimbriata</name>
    <name type="common">White veined hardy Dutchman's pipe vine</name>
    <dbReference type="NCBI Taxonomy" id="158543"/>
    <lineage>
        <taxon>Eukaryota</taxon>
        <taxon>Viridiplantae</taxon>
        <taxon>Streptophyta</taxon>
        <taxon>Embryophyta</taxon>
        <taxon>Tracheophyta</taxon>
        <taxon>Spermatophyta</taxon>
        <taxon>Magnoliopsida</taxon>
        <taxon>Magnoliidae</taxon>
        <taxon>Piperales</taxon>
        <taxon>Aristolochiaceae</taxon>
        <taxon>Aristolochia</taxon>
    </lineage>
</organism>
<protein>
    <submittedName>
        <fullName evidence="2">Uncharacterized protein</fullName>
    </submittedName>
</protein>
<name>A0AAV7E750_ARIFI</name>
<feature type="compositionally biased region" description="Polar residues" evidence="1">
    <location>
        <begin position="355"/>
        <end position="375"/>
    </location>
</feature>
<feature type="compositionally biased region" description="Low complexity" evidence="1">
    <location>
        <begin position="42"/>
        <end position="62"/>
    </location>
</feature>
<proteinExistence type="predicted"/>
<dbReference type="PANTHER" id="PTHR33437:SF2">
    <property type="entry name" value="OS06G0361200 PROTEIN"/>
    <property type="match status" value="1"/>
</dbReference>
<feature type="region of interest" description="Disordered" evidence="1">
    <location>
        <begin position="34"/>
        <end position="110"/>
    </location>
</feature>
<gene>
    <name evidence="2" type="ORF">H6P81_015833</name>
</gene>
<sequence>MCIAQIRRAQKPTGPSNNDLGHISLILKPCQEASSAAERLSPADNRGSSRSSSSPLSLNQSSRKGIVIPFPRKKPQRSKKTGYKKPKVPCRRGSKNFHQEALTHRDVLKPNQKFSKSQSIVVYQFKRSSSTRSATTYAQQRQQRHQQQQRQQQGQTNCLFELCSTTLAATAGSTTGACAPTPPPPVTCPMTRALARNLSIGQTPFMHDARRPTAMFVPQATAASVKQSAATAKMMPAMAKLAYLVVVASPPRSPTSGGISSSSATRTHSVSTSSVQRTPATDNSPVVLVSHDLLAALNAAAGPPPIRSPHRQTSMTSPVVTSPTPRRISSAATTASRSPTETAPQSRTPMAASPERSQVKSSPFQASPKTNPSAQTVKMAAMTTSAKTVEEQLTELQVALKEQSEQLGIKDAQLAVHDLQITRMLERFEMGMAVNNSDGASQEVDRNRPTTSASAGPSQEDSSSEDELPPVAPVTVRRGRAEADPNALTIDAVNELINRVVRNSSGDNKSVAYRRPYTQRIQNIPMSVGYHPPKFQQFNGDGHPKQHVAHFIETCNNVGTDDDLLVKQFGRSLKGNAFDCRRPKDFQELTTEAHNMENLIEERGEEGSSSADPHKKGKAPAVAAPKETKEKTKSSFATNAFEPIKVGSKAKANYLPRQLTGITYRKLSLEERQGKTYPFADANVPIMLDQLLDNQLLRLPEIKRPGDQSKSKDPNFCKYHRLVGHSTKNCFVLKDRIMELVAQGRIEIEGAENTASSHAISIQVVPRRRTQPHKQQVARQDYHPKSGPSN</sequence>
<keyword evidence="3" id="KW-1185">Reference proteome</keyword>
<reference evidence="2 3" key="1">
    <citation type="submission" date="2021-07" db="EMBL/GenBank/DDBJ databases">
        <title>The Aristolochia fimbriata genome: insights into angiosperm evolution, floral development and chemical biosynthesis.</title>
        <authorList>
            <person name="Jiao Y."/>
        </authorList>
    </citation>
    <scope>NUCLEOTIDE SEQUENCE [LARGE SCALE GENOMIC DNA]</scope>
    <source>
        <strain evidence="2">IBCAS-2021</strain>
        <tissue evidence="2">Leaf</tissue>
    </source>
</reference>
<feature type="compositionally biased region" description="Low complexity" evidence="1">
    <location>
        <begin position="313"/>
        <end position="344"/>
    </location>
</feature>
<feature type="compositionally biased region" description="Basic and acidic residues" evidence="1">
    <location>
        <begin position="97"/>
        <end position="108"/>
    </location>
</feature>
<evidence type="ECO:0000256" key="1">
    <source>
        <dbReference type="SAM" id="MobiDB-lite"/>
    </source>
</evidence>
<dbReference type="Proteomes" id="UP000825729">
    <property type="component" value="Unassembled WGS sequence"/>
</dbReference>
<feature type="compositionally biased region" description="Polar residues" evidence="1">
    <location>
        <begin position="449"/>
        <end position="461"/>
    </location>
</feature>
<comment type="caution">
    <text evidence="2">The sequence shown here is derived from an EMBL/GenBank/DDBJ whole genome shotgun (WGS) entry which is preliminary data.</text>
</comment>
<feature type="region of interest" description="Disordered" evidence="1">
    <location>
        <begin position="602"/>
        <end position="634"/>
    </location>
</feature>
<accession>A0AAV7E750</accession>
<feature type="compositionally biased region" description="Low complexity" evidence="1">
    <location>
        <begin position="254"/>
        <end position="274"/>
    </location>
</feature>